<dbReference type="GO" id="GO:0000287">
    <property type="term" value="F:magnesium ion binding"/>
    <property type="evidence" value="ECO:0007669"/>
    <property type="project" value="UniProtKB-UniRule"/>
</dbReference>
<evidence type="ECO:0000256" key="3">
    <source>
        <dbReference type="ARBA" id="ARBA00022722"/>
    </source>
</evidence>
<protein>
    <recommendedName>
        <fullName evidence="8">Ribonuclease VapC</fullName>
        <shortName evidence="8">RNase VapC</shortName>
        <ecNumber evidence="8">3.1.-.-</ecNumber>
    </recommendedName>
    <alternativeName>
        <fullName evidence="8">Putative toxin VapC</fullName>
    </alternativeName>
</protein>
<evidence type="ECO:0000256" key="2">
    <source>
        <dbReference type="ARBA" id="ARBA00022649"/>
    </source>
</evidence>
<dbReference type="OrthoDB" id="97501at2157"/>
<comment type="similarity">
    <text evidence="7 8">Belongs to the PINc/VapC protein family.</text>
</comment>
<keyword evidence="5 8" id="KW-0378">Hydrolase</keyword>
<accession>C5A3Z7</accession>
<dbReference type="SUPFAM" id="SSF88723">
    <property type="entry name" value="PIN domain-like"/>
    <property type="match status" value="1"/>
</dbReference>
<dbReference type="HAMAP" id="MF_00265">
    <property type="entry name" value="VapC_Nob1"/>
    <property type="match status" value="1"/>
</dbReference>
<dbReference type="GO" id="GO:0090729">
    <property type="term" value="F:toxin activity"/>
    <property type="evidence" value="ECO:0007669"/>
    <property type="project" value="UniProtKB-KW"/>
</dbReference>
<evidence type="ECO:0000256" key="4">
    <source>
        <dbReference type="ARBA" id="ARBA00022723"/>
    </source>
</evidence>
<dbReference type="GO" id="GO:0004540">
    <property type="term" value="F:RNA nuclease activity"/>
    <property type="evidence" value="ECO:0007669"/>
    <property type="project" value="InterPro"/>
</dbReference>
<evidence type="ECO:0000256" key="6">
    <source>
        <dbReference type="ARBA" id="ARBA00022842"/>
    </source>
</evidence>
<evidence type="ECO:0000313" key="11">
    <source>
        <dbReference type="Proteomes" id="UP000001488"/>
    </source>
</evidence>
<evidence type="ECO:0000313" key="10">
    <source>
        <dbReference type="EMBL" id="ACS32959.1"/>
    </source>
</evidence>
<dbReference type="GeneID" id="7988004"/>
<keyword evidence="8" id="KW-0800">Toxin</keyword>
<dbReference type="SMART" id="SM00670">
    <property type="entry name" value="PINc"/>
    <property type="match status" value="1"/>
</dbReference>
<dbReference type="EC" id="3.1.-.-" evidence="8"/>
<feature type="binding site" evidence="8">
    <location>
        <position position="6"/>
    </location>
    <ligand>
        <name>Mg(2+)</name>
        <dbReference type="ChEBI" id="CHEBI:18420"/>
    </ligand>
</feature>
<dbReference type="GO" id="GO:0016787">
    <property type="term" value="F:hydrolase activity"/>
    <property type="evidence" value="ECO:0007669"/>
    <property type="project" value="UniProtKB-KW"/>
</dbReference>
<evidence type="ECO:0000256" key="8">
    <source>
        <dbReference type="HAMAP-Rule" id="MF_00265"/>
    </source>
</evidence>
<evidence type="ECO:0000256" key="7">
    <source>
        <dbReference type="ARBA" id="ARBA00038093"/>
    </source>
</evidence>
<comment type="function">
    <text evidence="8">Toxic component of a toxin-antitoxin (TA) system. An RNase.</text>
</comment>
<dbReference type="Pfam" id="PF01850">
    <property type="entry name" value="PIN"/>
    <property type="match status" value="1"/>
</dbReference>
<keyword evidence="4 8" id="KW-0479">Metal-binding</keyword>
<feature type="domain" description="PIN" evidence="9">
    <location>
        <begin position="1"/>
        <end position="120"/>
    </location>
</feature>
<dbReference type="InterPro" id="IPR022907">
    <property type="entry name" value="VapC_family"/>
</dbReference>
<dbReference type="InterPro" id="IPR002716">
    <property type="entry name" value="PIN_dom"/>
</dbReference>
<dbReference type="AlphaFoldDB" id="C5A3Z7"/>
<dbReference type="eggNOG" id="arCOG02219">
    <property type="taxonomic scope" value="Archaea"/>
</dbReference>
<gene>
    <name evidence="8" type="primary">vapC</name>
    <name evidence="10" type="ordered locus">TGAM_0457</name>
</gene>
<dbReference type="PATRIC" id="fig|593117.10.peg.453"/>
<keyword evidence="2 8" id="KW-1277">Toxin-antitoxin system</keyword>
<dbReference type="EMBL" id="CP001398">
    <property type="protein sequence ID" value="ACS32959.1"/>
    <property type="molecule type" value="Genomic_DNA"/>
</dbReference>
<keyword evidence="6 8" id="KW-0460">Magnesium</keyword>
<keyword evidence="3 8" id="KW-0540">Nuclease</keyword>
<name>C5A3Z7_THEGJ</name>
<dbReference type="InterPro" id="IPR029060">
    <property type="entry name" value="PIN-like_dom_sf"/>
</dbReference>
<dbReference type="RefSeq" id="WP_015858077.1">
    <property type="nucleotide sequence ID" value="NC_012804.1"/>
</dbReference>
<sequence>MIVIPDTSALVELIKGTEKGKAVLEILNESELVIIPTLVLAELSSFLERNGVDLSIVKTIADMGLVVPLDKEVAINAGKLHAEIRRKNKNKHVSLADCIISKTAKRYGALVVTTDYHFRLLGDAIIIES</sequence>
<feature type="binding site" evidence="8">
    <location>
        <position position="97"/>
    </location>
    <ligand>
        <name>Mg(2+)</name>
        <dbReference type="ChEBI" id="CHEBI:18420"/>
    </ligand>
</feature>
<comment type="cofactor">
    <cofactor evidence="1 8">
        <name>Mg(2+)</name>
        <dbReference type="ChEBI" id="CHEBI:18420"/>
    </cofactor>
</comment>
<proteinExistence type="inferred from homology"/>
<dbReference type="STRING" id="593117.TGAM_0457"/>
<evidence type="ECO:0000256" key="1">
    <source>
        <dbReference type="ARBA" id="ARBA00001946"/>
    </source>
</evidence>
<dbReference type="Gene3D" id="3.40.50.1010">
    <property type="entry name" value="5'-nuclease"/>
    <property type="match status" value="1"/>
</dbReference>
<dbReference type="InterPro" id="IPR050556">
    <property type="entry name" value="Type_II_TA_system_RNase"/>
</dbReference>
<keyword evidence="11" id="KW-1185">Reference proteome</keyword>
<dbReference type="PANTHER" id="PTHR33653:SF1">
    <property type="entry name" value="RIBONUCLEASE VAPC2"/>
    <property type="match status" value="1"/>
</dbReference>
<organism evidence="10 11">
    <name type="scientific">Thermococcus gammatolerans (strain DSM 15229 / JCM 11827 / EJ3)</name>
    <dbReference type="NCBI Taxonomy" id="593117"/>
    <lineage>
        <taxon>Archaea</taxon>
        <taxon>Methanobacteriati</taxon>
        <taxon>Methanobacteriota</taxon>
        <taxon>Thermococci</taxon>
        <taxon>Thermococcales</taxon>
        <taxon>Thermococcaceae</taxon>
        <taxon>Thermococcus</taxon>
    </lineage>
</organism>
<reference evidence="10 11" key="1">
    <citation type="journal article" date="2007" name="Genome Biol.">
        <title>Genome analysis and genome-wide proteomics of Thermococcus gammatolerans, the most radioresistant organism known amongst the Archaea.</title>
        <authorList>
            <person name="Zivanovic Y."/>
            <person name="Armengaud J."/>
            <person name="Lagorce A."/>
            <person name="Leplat C."/>
            <person name="Guerin P."/>
            <person name="Dutertre M."/>
            <person name="Anthouard V."/>
            <person name="Forterre P."/>
            <person name="Wincker P."/>
            <person name="Confalonieri F."/>
        </authorList>
    </citation>
    <scope>NUCLEOTIDE SEQUENCE [LARGE SCALE GENOMIC DNA]</scope>
    <source>
        <strain evidence="11">DSM 15229 / JCM 11827 / EJ3</strain>
    </source>
</reference>
<dbReference type="PANTHER" id="PTHR33653">
    <property type="entry name" value="RIBONUCLEASE VAPC2"/>
    <property type="match status" value="1"/>
</dbReference>
<dbReference type="HOGENOM" id="CLU_1943972_0_0_2"/>
<dbReference type="PaxDb" id="593117-TGAM_0457"/>
<evidence type="ECO:0000259" key="9">
    <source>
        <dbReference type="SMART" id="SM00670"/>
    </source>
</evidence>
<dbReference type="Proteomes" id="UP000001488">
    <property type="component" value="Chromosome"/>
</dbReference>
<dbReference type="KEGG" id="tga:TGAM_0457"/>
<evidence type="ECO:0000256" key="5">
    <source>
        <dbReference type="ARBA" id="ARBA00022801"/>
    </source>
</evidence>